<evidence type="ECO:0000259" key="10">
    <source>
        <dbReference type="PROSITE" id="PS50011"/>
    </source>
</evidence>
<dbReference type="PROSITE" id="PS00108">
    <property type="entry name" value="PROTEIN_KINASE_ST"/>
    <property type="match status" value="1"/>
</dbReference>
<protein>
    <recommendedName>
        <fullName evidence="15">LOV domain-containing protein</fullName>
    </recommendedName>
</protein>
<feature type="domain" description="PAS" evidence="11">
    <location>
        <begin position="58"/>
        <end position="107"/>
    </location>
</feature>
<feature type="region of interest" description="Disordered" evidence="9">
    <location>
        <begin position="1"/>
        <end position="40"/>
    </location>
</feature>
<dbReference type="GO" id="GO:0009882">
    <property type="term" value="F:blue light photoreceptor activity"/>
    <property type="evidence" value="ECO:0007669"/>
    <property type="project" value="UniProtKB-ARBA"/>
</dbReference>
<dbReference type="SMART" id="SM00220">
    <property type="entry name" value="S_TKc"/>
    <property type="match status" value="1"/>
</dbReference>
<evidence type="ECO:0000256" key="6">
    <source>
        <dbReference type="ARBA" id="ARBA00022777"/>
    </source>
</evidence>
<dbReference type="SUPFAM" id="SSF55785">
    <property type="entry name" value="PYP-like sensor domain (PAS domain)"/>
    <property type="match status" value="2"/>
</dbReference>
<dbReference type="InterPro" id="IPR017441">
    <property type="entry name" value="Protein_kinase_ATP_BS"/>
</dbReference>
<dbReference type="PANTHER" id="PTHR24346:SF82">
    <property type="entry name" value="KP78A-RELATED"/>
    <property type="match status" value="1"/>
</dbReference>
<sequence>MSQRPRPITKGAKKFDRKSDVARDSPAEEAPNEEVQPWKNIFRPTCAQPPRDNSFTLEDEALSAAVEGALSSFTVSDPIEEGNPLCYVSPGFLSMTGYSEEECLGRNCKFLQAGKIDPVSHGALRAGLTERRFTSVEITNYRKDGRAFQNLLSLVPVLSADSASVLHFAGVQCDLDERRRRGETVDEAFVTKWEEQLKSCLSAFAIIDVSGGGSGGSSSSHGGVGNSLAQASQQGQANKMAGVTDAAGGCSPVAGGHGAAAACPSSGSSQSSAAVCAVSPGFTALTGYGQSDVVGWNLLCLCGPDTAEKDMRRLITSQWAHTPVIVKMLCYKRDGTPFWALVLSYPLSSSVQAAAPAGTAATVGGGQAAAAAPGAPLAPAGIVAGRAGPGKPASGRGAQAPGVRPGGLGLFAGMAPGSMGTVGGLLSALAGGGTQGAAAGASAVVSGCGTAPALVVKYCLCCIVDITATRLKKVAGGKYVLGKVIGAGAFGLVRIGKSTTTEELVAVKGVDATRFRNITEVDQIQEEMSVLASLKHPNIIRLFDVHFQSNTFFLVMEFAGNGSLVQFMRAHGDPVKHALDEATAARVFLQMVSALDYCHRRRVIHRDLKPENILVDEHNNLKIADFGLAAVAAPFSGGLTLQCGTPEFTAPEITVGREYDGPSVDIWSMGVILYEALCGTLPFKGASQAALFKAIQRGTFEPLPSSVSSECKDLVRRMLVVDPQSRITMDEILRHPWVTKAVAKNGADCRTGSSTPVFSPAMPGSASAGSLGGGPDAQPVLLRLQASTTESVLPSVDSSFPSPNASGGGAGAGAGFSNIGEDVRMGSVVRRDTSGAGGADLRAGVPLRVSDGSGPPRLLISGSLASPPRSSSAAGCPMSPSMGGGAGELPVPGSPVPLSGIPGAADGLHDSVKLVLPMQANRGESSFCRVEPSVSARIVAVLPRVTVRLGWSGNDTVAAHRALVRL</sequence>
<dbReference type="SUPFAM" id="SSF56112">
    <property type="entry name" value="Protein kinase-like (PK-like)"/>
    <property type="match status" value="1"/>
</dbReference>
<dbReference type="InterPro" id="IPR000700">
    <property type="entry name" value="PAS-assoc_C"/>
</dbReference>
<evidence type="ECO:0000256" key="1">
    <source>
        <dbReference type="ARBA" id="ARBA00022527"/>
    </source>
</evidence>
<comment type="caution">
    <text evidence="13">The sequence shown here is derived from an EMBL/GenBank/DDBJ whole genome shotgun (WGS) entry which is preliminary data.</text>
</comment>
<evidence type="ECO:0000256" key="8">
    <source>
        <dbReference type="PROSITE-ProRule" id="PRU10141"/>
    </source>
</evidence>
<dbReference type="InterPro" id="IPR035965">
    <property type="entry name" value="PAS-like_dom_sf"/>
</dbReference>
<evidence type="ECO:0000256" key="3">
    <source>
        <dbReference type="ARBA" id="ARBA00022606"/>
    </source>
</evidence>
<feature type="compositionally biased region" description="Basic and acidic residues" evidence="9">
    <location>
        <begin position="13"/>
        <end position="26"/>
    </location>
</feature>
<evidence type="ECO:0000313" key="13">
    <source>
        <dbReference type="EMBL" id="GLC77801.1"/>
    </source>
</evidence>
<dbReference type="Pfam" id="PF00069">
    <property type="entry name" value="Pkinase"/>
    <property type="match status" value="1"/>
</dbReference>
<dbReference type="InterPro" id="IPR008271">
    <property type="entry name" value="Ser/Thr_kinase_AS"/>
</dbReference>
<evidence type="ECO:0000256" key="7">
    <source>
        <dbReference type="ARBA" id="ARBA00022840"/>
    </source>
</evidence>
<feature type="region of interest" description="Disordered" evidence="9">
    <location>
        <begin position="753"/>
        <end position="778"/>
    </location>
</feature>
<dbReference type="GO" id="GO:0004674">
    <property type="term" value="F:protein serine/threonine kinase activity"/>
    <property type="evidence" value="ECO:0007669"/>
    <property type="project" value="UniProtKB-KW"/>
</dbReference>
<dbReference type="PANTHER" id="PTHR24346">
    <property type="entry name" value="MAP/MICROTUBULE AFFINITY-REGULATING KINASE"/>
    <property type="match status" value="1"/>
</dbReference>
<dbReference type="GO" id="GO:0005737">
    <property type="term" value="C:cytoplasm"/>
    <property type="evidence" value="ECO:0007669"/>
    <property type="project" value="TreeGrafter"/>
</dbReference>
<keyword evidence="2" id="KW-0675">Receptor</keyword>
<evidence type="ECO:0000259" key="12">
    <source>
        <dbReference type="PROSITE" id="PS50113"/>
    </source>
</evidence>
<keyword evidence="14" id="KW-1185">Reference proteome</keyword>
<dbReference type="PROSITE" id="PS50112">
    <property type="entry name" value="PAS"/>
    <property type="match status" value="1"/>
</dbReference>
<keyword evidence="5 8" id="KW-0547">Nucleotide-binding</keyword>
<dbReference type="FunFam" id="1.10.510.10:FF:000571">
    <property type="entry name" value="Maternal embryonic leucine zipper kinase"/>
    <property type="match status" value="1"/>
</dbReference>
<dbReference type="NCBIfam" id="TIGR00229">
    <property type="entry name" value="sensory_box"/>
    <property type="match status" value="1"/>
</dbReference>
<reference evidence="13 14" key="1">
    <citation type="journal article" date="2023" name="Commun. Biol.">
        <title>Reorganization of the ancestral sex-determining regions during the evolution of trioecy in Pleodorina starrii.</title>
        <authorList>
            <person name="Takahashi K."/>
            <person name="Suzuki S."/>
            <person name="Kawai-Toyooka H."/>
            <person name="Yamamoto K."/>
            <person name="Hamaji T."/>
            <person name="Ootsuki R."/>
            <person name="Yamaguchi H."/>
            <person name="Kawachi M."/>
            <person name="Higashiyama T."/>
            <person name="Nozaki H."/>
        </authorList>
    </citation>
    <scope>NUCLEOTIDE SEQUENCE [LARGE SCALE GENOMIC DNA]</scope>
    <source>
        <strain evidence="13 14">NIES-4479</strain>
    </source>
</reference>
<keyword evidence="3" id="KW-0716">Sensory transduction</keyword>
<dbReference type="InterPro" id="IPR000719">
    <property type="entry name" value="Prot_kinase_dom"/>
</dbReference>
<dbReference type="Pfam" id="PF13426">
    <property type="entry name" value="PAS_9"/>
    <property type="match status" value="2"/>
</dbReference>
<evidence type="ECO:0000256" key="5">
    <source>
        <dbReference type="ARBA" id="ARBA00022741"/>
    </source>
</evidence>
<dbReference type="AlphaFoldDB" id="A0A9W6FB89"/>
<keyword evidence="6" id="KW-0418">Kinase</keyword>
<accession>A0A9W6FB89</accession>
<evidence type="ECO:0008006" key="15">
    <source>
        <dbReference type="Google" id="ProtNLM"/>
    </source>
</evidence>
<keyword evidence="1" id="KW-0723">Serine/threonine-protein kinase</keyword>
<dbReference type="InterPro" id="IPR011009">
    <property type="entry name" value="Kinase-like_dom_sf"/>
</dbReference>
<dbReference type="Proteomes" id="UP001165080">
    <property type="component" value="Unassembled WGS sequence"/>
</dbReference>
<keyword evidence="2" id="KW-0600">Photoreceptor protein</keyword>
<dbReference type="EMBL" id="BRXU01000012">
    <property type="protein sequence ID" value="GLC77801.1"/>
    <property type="molecule type" value="Genomic_DNA"/>
</dbReference>
<dbReference type="Gene3D" id="3.30.450.20">
    <property type="entry name" value="PAS domain"/>
    <property type="match status" value="2"/>
</dbReference>
<feature type="compositionally biased region" description="Low complexity" evidence="9">
    <location>
        <begin position="862"/>
        <end position="875"/>
    </location>
</feature>
<dbReference type="Gene3D" id="1.10.510.10">
    <property type="entry name" value="Transferase(Phosphotransferase) domain 1"/>
    <property type="match status" value="1"/>
</dbReference>
<keyword evidence="7 8" id="KW-0067">ATP-binding</keyword>
<organism evidence="13 14">
    <name type="scientific">Pleodorina starrii</name>
    <dbReference type="NCBI Taxonomy" id="330485"/>
    <lineage>
        <taxon>Eukaryota</taxon>
        <taxon>Viridiplantae</taxon>
        <taxon>Chlorophyta</taxon>
        <taxon>core chlorophytes</taxon>
        <taxon>Chlorophyceae</taxon>
        <taxon>CS clade</taxon>
        <taxon>Chlamydomonadales</taxon>
        <taxon>Volvocaceae</taxon>
        <taxon>Pleodorina</taxon>
    </lineage>
</organism>
<evidence type="ECO:0000259" key="11">
    <source>
        <dbReference type="PROSITE" id="PS50112"/>
    </source>
</evidence>
<feature type="region of interest" description="Disordered" evidence="9">
    <location>
        <begin position="793"/>
        <end position="813"/>
    </location>
</feature>
<gene>
    <name evidence="13" type="primary">PSPAR20</name>
    <name evidence="13" type="ORF">PLESTB_000955400</name>
</gene>
<keyword evidence="4" id="KW-0808">Transferase</keyword>
<name>A0A9W6FB89_9CHLO</name>
<proteinExistence type="predicted"/>
<dbReference type="InterPro" id="IPR000014">
    <property type="entry name" value="PAS"/>
</dbReference>
<evidence type="ECO:0000313" key="14">
    <source>
        <dbReference type="Proteomes" id="UP001165080"/>
    </source>
</evidence>
<feature type="region of interest" description="Disordered" evidence="9">
    <location>
        <begin position="862"/>
        <end position="885"/>
    </location>
</feature>
<dbReference type="GO" id="GO:0005524">
    <property type="term" value="F:ATP binding"/>
    <property type="evidence" value="ECO:0007669"/>
    <property type="project" value="UniProtKB-UniRule"/>
</dbReference>
<keyword evidence="2" id="KW-0157">Chromophore</keyword>
<evidence type="ECO:0000256" key="4">
    <source>
        <dbReference type="ARBA" id="ARBA00022679"/>
    </source>
</evidence>
<dbReference type="CDD" id="cd00130">
    <property type="entry name" value="PAS"/>
    <property type="match status" value="2"/>
</dbReference>
<feature type="compositionally biased region" description="Low complexity" evidence="9">
    <location>
        <begin position="759"/>
        <end position="769"/>
    </location>
</feature>
<dbReference type="CDD" id="cd14003">
    <property type="entry name" value="STKc_AMPK-like"/>
    <property type="match status" value="1"/>
</dbReference>
<evidence type="ECO:0000256" key="2">
    <source>
        <dbReference type="ARBA" id="ARBA00022543"/>
    </source>
</evidence>
<feature type="binding site" evidence="8">
    <location>
        <position position="508"/>
    </location>
    <ligand>
        <name>ATP</name>
        <dbReference type="ChEBI" id="CHEBI:30616"/>
    </ligand>
</feature>
<dbReference type="PROSITE" id="PS50011">
    <property type="entry name" value="PROTEIN_KINASE_DOM"/>
    <property type="match status" value="1"/>
</dbReference>
<feature type="domain" description="PAC" evidence="12">
    <location>
        <begin position="134"/>
        <end position="187"/>
    </location>
</feature>
<dbReference type="PROSITE" id="PS00107">
    <property type="entry name" value="PROTEIN_KINASE_ATP"/>
    <property type="match status" value="1"/>
</dbReference>
<evidence type="ECO:0000256" key="9">
    <source>
        <dbReference type="SAM" id="MobiDB-lite"/>
    </source>
</evidence>
<feature type="domain" description="Protein kinase" evidence="10">
    <location>
        <begin position="479"/>
        <end position="738"/>
    </location>
</feature>
<dbReference type="PROSITE" id="PS50113">
    <property type="entry name" value="PAC"/>
    <property type="match status" value="1"/>
</dbReference>